<dbReference type="InterPro" id="IPR011010">
    <property type="entry name" value="DNA_brk_join_enz"/>
</dbReference>
<evidence type="ECO:0000256" key="3">
    <source>
        <dbReference type="ARBA" id="ARBA00023125"/>
    </source>
</evidence>
<evidence type="ECO:0000313" key="9">
    <source>
        <dbReference type="Proteomes" id="UP000006048"/>
    </source>
</evidence>
<dbReference type="Pfam" id="PF00589">
    <property type="entry name" value="Phage_integrase"/>
    <property type="match status" value="2"/>
</dbReference>
<organism evidence="8 9">
    <name type="scientific">Turneriella parva (strain ATCC BAA-1111 / DSM 21527 / NCTC 11395 / H)</name>
    <name type="common">Leptospira parva</name>
    <dbReference type="NCBI Taxonomy" id="869212"/>
    <lineage>
        <taxon>Bacteria</taxon>
        <taxon>Pseudomonadati</taxon>
        <taxon>Spirochaetota</taxon>
        <taxon>Spirochaetia</taxon>
        <taxon>Leptospirales</taxon>
        <taxon>Leptospiraceae</taxon>
        <taxon>Turneriella</taxon>
    </lineage>
</organism>
<evidence type="ECO:0000259" key="6">
    <source>
        <dbReference type="PROSITE" id="PS51898"/>
    </source>
</evidence>
<dbReference type="InterPro" id="IPR004107">
    <property type="entry name" value="Integrase_SAM-like_N"/>
</dbReference>
<dbReference type="InterPro" id="IPR010998">
    <property type="entry name" value="Integrase_recombinase_N"/>
</dbReference>
<accession>I4B829</accession>
<evidence type="ECO:0000313" key="8">
    <source>
        <dbReference type="EMBL" id="AFM13436.1"/>
    </source>
</evidence>
<dbReference type="GO" id="GO:0015074">
    <property type="term" value="P:DNA integration"/>
    <property type="evidence" value="ECO:0007669"/>
    <property type="project" value="UniProtKB-KW"/>
</dbReference>
<dbReference type="PANTHER" id="PTHR30349">
    <property type="entry name" value="PHAGE INTEGRASE-RELATED"/>
    <property type="match status" value="1"/>
</dbReference>
<evidence type="ECO:0000256" key="2">
    <source>
        <dbReference type="ARBA" id="ARBA00022908"/>
    </source>
</evidence>
<proteinExistence type="inferred from homology"/>
<dbReference type="Proteomes" id="UP000006048">
    <property type="component" value="Chromosome"/>
</dbReference>
<keyword evidence="3 5" id="KW-0238">DNA-binding</keyword>
<keyword evidence="9" id="KW-1185">Reference proteome</keyword>
<evidence type="ECO:0000256" key="4">
    <source>
        <dbReference type="ARBA" id="ARBA00023172"/>
    </source>
</evidence>
<feature type="domain" description="Core-binding (CB)" evidence="7">
    <location>
        <begin position="346"/>
        <end position="440"/>
    </location>
</feature>
<protein>
    <submittedName>
        <fullName evidence="8">Integrase family protein</fullName>
    </submittedName>
</protein>
<dbReference type="GO" id="GO:0003677">
    <property type="term" value="F:DNA binding"/>
    <property type="evidence" value="ECO:0007669"/>
    <property type="project" value="UniProtKB-UniRule"/>
</dbReference>
<evidence type="ECO:0000259" key="7">
    <source>
        <dbReference type="PROSITE" id="PS51900"/>
    </source>
</evidence>
<dbReference type="PROSITE" id="PS51900">
    <property type="entry name" value="CB"/>
    <property type="match status" value="2"/>
</dbReference>
<keyword evidence="4" id="KW-0233">DNA recombination</keyword>
<dbReference type="PROSITE" id="PS51898">
    <property type="entry name" value="TYR_RECOMBINASE"/>
    <property type="match status" value="2"/>
</dbReference>
<dbReference type="STRING" id="869212.Turpa_2797"/>
<reference evidence="8 9" key="1">
    <citation type="submission" date="2012-06" db="EMBL/GenBank/DDBJ databases">
        <title>The complete chromosome of genome of Turneriella parva DSM 21527.</title>
        <authorList>
            <consortium name="US DOE Joint Genome Institute (JGI-PGF)"/>
            <person name="Lucas S."/>
            <person name="Han J."/>
            <person name="Lapidus A."/>
            <person name="Bruce D."/>
            <person name="Goodwin L."/>
            <person name="Pitluck S."/>
            <person name="Peters L."/>
            <person name="Kyrpides N."/>
            <person name="Mavromatis K."/>
            <person name="Ivanova N."/>
            <person name="Mikhailova N."/>
            <person name="Chertkov O."/>
            <person name="Detter J.C."/>
            <person name="Tapia R."/>
            <person name="Han C."/>
            <person name="Land M."/>
            <person name="Hauser L."/>
            <person name="Markowitz V."/>
            <person name="Cheng J.-F."/>
            <person name="Hugenholtz P."/>
            <person name="Woyke T."/>
            <person name="Wu D."/>
            <person name="Gronow S."/>
            <person name="Wellnitz S."/>
            <person name="Brambilla E."/>
            <person name="Klenk H.-P."/>
            <person name="Eisen J.A."/>
        </authorList>
    </citation>
    <scope>NUCLEOTIDE SEQUENCE [LARGE SCALE GENOMIC DNA]</scope>
    <source>
        <strain evidence="9">ATCC BAA-1111 / DSM 21527 / NCTC 11395 / H</strain>
    </source>
</reference>
<dbReference type="PANTHER" id="PTHR30349:SF41">
    <property type="entry name" value="INTEGRASE_RECOMBINASE PROTEIN MJ0367-RELATED"/>
    <property type="match status" value="1"/>
</dbReference>
<dbReference type="InterPro" id="IPR050090">
    <property type="entry name" value="Tyrosine_recombinase_XerCD"/>
</dbReference>
<dbReference type="InterPro" id="IPR013762">
    <property type="entry name" value="Integrase-like_cat_sf"/>
</dbReference>
<dbReference type="Gene3D" id="1.10.150.130">
    <property type="match status" value="2"/>
</dbReference>
<dbReference type="InterPro" id="IPR002104">
    <property type="entry name" value="Integrase_catalytic"/>
</dbReference>
<dbReference type="HOGENOM" id="CLU_420875_0_0_12"/>
<evidence type="ECO:0000256" key="1">
    <source>
        <dbReference type="ARBA" id="ARBA00008857"/>
    </source>
</evidence>
<dbReference type="SUPFAM" id="SSF56349">
    <property type="entry name" value="DNA breaking-rejoining enzymes"/>
    <property type="match status" value="2"/>
</dbReference>
<dbReference type="KEGG" id="tpx:Turpa_2797"/>
<feature type="domain" description="Tyr recombinase" evidence="6">
    <location>
        <begin position="113"/>
        <end position="298"/>
    </location>
</feature>
<dbReference type="Gene3D" id="1.10.443.10">
    <property type="entry name" value="Intergrase catalytic core"/>
    <property type="match status" value="2"/>
</dbReference>
<feature type="domain" description="Core-binding (CB)" evidence="7">
    <location>
        <begin position="1"/>
        <end position="92"/>
    </location>
</feature>
<keyword evidence="2" id="KW-0229">DNA integration</keyword>
<dbReference type="InterPro" id="IPR044068">
    <property type="entry name" value="CB"/>
</dbReference>
<evidence type="ECO:0000256" key="5">
    <source>
        <dbReference type="PROSITE-ProRule" id="PRU01248"/>
    </source>
</evidence>
<comment type="similarity">
    <text evidence="1">Belongs to the 'phage' integrase family.</text>
</comment>
<sequence>MLKIYVEKYLLYLRQNNASPYTVQIRHVGLKLFQRFCETRQVQSVFDIDYAVIDAFARYVRYEYIGKHKQGLCASTQNNYFATVRAFFLFLAENNLLLYNPAERLTYTKGGRKLPAYVLSKTDAVQIFEHLRTTTLYGLRSRAIVELLYSSGLRKKELANLKIYDLAFENGVVHVRQGKGGHDRFVPVTERALFWLRRWFNEGHKKYSQKQASEYLFIRKDGSLLGAAAVSRIAGNAISRAHIGKIGGCHLFRHSMATAMLEAGADVRYVQEMLGHRRISTTERYTRVDRSFLKAMHNRFHPLTADGSASLTNQSTAAATQPINRETPAKEDFKDAYLKRKIFYPLAESPFYAAFVGHIEACQARGWSVQSIYTHSFRLLSFIRYLAERGFKEITTITRTDLEAYREFIFQYRKPNGAPLSFASQSQYLITMRVFFSTLAEEGRILCNIASGIKLPKLGRTLPQVILSTTEVEKLLGLPDMTIHSGRRARAILETFYATGLRLKEATLLKIADIDFERGLVYVASGKGEKDRYVPITSRALGVLTDYIANRKEKSAYLFAGPFGKLTGDAIQDIVKRHIRQLFGEKKIRGACHVLRHTFATHLLEAGCDTRLIQEMLGHASLETTQRYTHVSIRRLKEVHTAAFQRIYKRA</sequence>
<dbReference type="EMBL" id="CP002959">
    <property type="protein sequence ID" value="AFM13436.1"/>
    <property type="molecule type" value="Genomic_DNA"/>
</dbReference>
<dbReference type="AlphaFoldDB" id="I4B829"/>
<feature type="domain" description="Tyr recombinase" evidence="6">
    <location>
        <begin position="461"/>
        <end position="641"/>
    </location>
</feature>
<gene>
    <name evidence="8" type="ordered locus">Turpa_2797</name>
</gene>
<name>I4B829_TURPD</name>
<dbReference type="GO" id="GO:0006310">
    <property type="term" value="P:DNA recombination"/>
    <property type="evidence" value="ECO:0007669"/>
    <property type="project" value="UniProtKB-KW"/>
</dbReference>
<dbReference type="Pfam" id="PF02899">
    <property type="entry name" value="Phage_int_SAM_1"/>
    <property type="match status" value="2"/>
</dbReference>